<dbReference type="AlphaFoldDB" id="A0AA87Z718"/>
<sequence>MRGRNSHGNYTNPCLSMHQPWASLLVYGIKRVEGRSWPSPIRDVESKGGYCRRLWIHAASKVPDEATIKAMEDFYREIYAVNGITDVKFPEHYPVSRLLGCVEVVGCLEREELAGWEMVPEGVRLEAQTDFCWLCEQPQKLLIPFEMRGYQGVYNLEKKIYDSAVRGLRPVEGPLPVKFPLPDPGDRFSLKPGSIAAHFPKSTGSEVQTSSNLDAAIAGARAAATQFSKKDQNSQTTQNSKPDSIRTRQMTRKLTEEDETVSPDLGKSFDKVGLTSDKEERVNQTMHEGSSSDVQPPSADSRPRSGAPSKIFAAALKGLTRS</sequence>
<dbReference type="EMBL" id="BTGU01000001">
    <property type="protein sequence ID" value="GMN25695.1"/>
    <property type="molecule type" value="Genomic_DNA"/>
</dbReference>
<dbReference type="InterPro" id="IPR039128">
    <property type="entry name" value="TRIP4-like"/>
</dbReference>
<dbReference type="CDD" id="cd06554">
    <property type="entry name" value="ASCH_ASC-1_like"/>
    <property type="match status" value="1"/>
</dbReference>
<dbReference type="Gene3D" id="2.30.130.30">
    <property type="entry name" value="Hypothetical protein"/>
    <property type="match status" value="1"/>
</dbReference>
<dbReference type="InterPro" id="IPR007374">
    <property type="entry name" value="ASCH_domain"/>
</dbReference>
<comment type="caution">
    <text evidence="3">The sequence shown here is derived from an EMBL/GenBank/DDBJ whole genome shotgun (WGS) entry which is preliminary data.</text>
</comment>
<protein>
    <recommendedName>
        <fullName evidence="2">ASCH domain-containing protein</fullName>
    </recommendedName>
</protein>
<gene>
    <name evidence="3" type="ORF">TIFTF001_001030</name>
</gene>
<evidence type="ECO:0000313" key="4">
    <source>
        <dbReference type="Proteomes" id="UP001187192"/>
    </source>
</evidence>
<keyword evidence="4" id="KW-1185">Reference proteome</keyword>
<feature type="domain" description="ASCH" evidence="2">
    <location>
        <begin position="15"/>
        <end position="110"/>
    </location>
</feature>
<organism evidence="3 4">
    <name type="scientific">Ficus carica</name>
    <name type="common">Common fig</name>
    <dbReference type="NCBI Taxonomy" id="3494"/>
    <lineage>
        <taxon>Eukaryota</taxon>
        <taxon>Viridiplantae</taxon>
        <taxon>Streptophyta</taxon>
        <taxon>Embryophyta</taxon>
        <taxon>Tracheophyta</taxon>
        <taxon>Spermatophyta</taxon>
        <taxon>Magnoliopsida</taxon>
        <taxon>eudicotyledons</taxon>
        <taxon>Gunneridae</taxon>
        <taxon>Pentapetalae</taxon>
        <taxon>rosids</taxon>
        <taxon>fabids</taxon>
        <taxon>Rosales</taxon>
        <taxon>Moraceae</taxon>
        <taxon>Ficeae</taxon>
        <taxon>Ficus</taxon>
    </lineage>
</organism>
<proteinExistence type="predicted"/>
<dbReference type="Pfam" id="PF04266">
    <property type="entry name" value="ASCH"/>
    <property type="match status" value="1"/>
</dbReference>
<accession>A0AA87Z718</accession>
<dbReference type="InterPro" id="IPR015947">
    <property type="entry name" value="PUA-like_sf"/>
</dbReference>
<reference evidence="3" key="1">
    <citation type="submission" date="2023-07" db="EMBL/GenBank/DDBJ databases">
        <title>draft genome sequence of fig (Ficus carica).</title>
        <authorList>
            <person name="Takahashi T."/>
            <person name="Nishimura K."/>
        </authorList>
    </citation>
    <scope>NUCLEOTIDE SEQUENCE</scope>
</reference>
<dbReference type="SUPFAM" id="SSF88697">
    <property type="entry name" value="PUA domain-like"/>
    <property type="match status" value="1"/>
</dbReference>
<feature type="compositionally biased region" description="Polar residues" evidence="1">
    <location>
        <begin position="233"/>
        <end position="242"/>
    </location>
</feature>
<dbReference type="FunFam" id="2.30.130.30:FF:000002">
    <property type="entry name" value="Activating signal cointegrator 1"/>
    <property type="match status" value="1"/>
</dbReference>
<dbReference type="Proteomes" id="UP001187192">
    <property type="component" value="Unassembled WGS sequence"/>
</dbReference>
<feature type="compositionally biased region" description="Polar residues" evidence="1">
    <location>
        <begin position="283"/>
        <end position="295"/>
    </location>
</feature>
<feature type="region of interest" description="Disordered" evidence="1">
    <location>
        <begin position="224"/>
        <end position="309"/>
    </location>
</feature>
<name>A0AA87Z718_FICCA</name>
<evidence type="ECO:0000256" key="1">
    <source>
        <dbReference type="SAM" id="MobiDB-lite"/>
    </source>
</evidence>
<dbReference type="PANTHER" id="PTHR12963:SF0">
    <property type="entry name" value="EXPRESSED PROTEIN"/>
    <property type="match status" value="1"/>
</dbReference>
<evidence type="ECO:0000313" key="3">
    <source>
        <dbReference type="EMBL" id="GMN25695.1"/>
    </source>
</evidence>
<dbReference type="PANTHER" id="PTHR12963">
    <property type="entry name" value="THYROID RECEPTOR INTERACTING PROTEIN RELATED"/>
    <property type="match status" value="1"/>
</dbReference>
<evidence type="ECO:0000259" key="2">
    <source>
        <dbReference type="Pfam" id="PF04266"/>
    </source>
</evidence>